<reference evidence="8" key="1">
    <citation type="journal article" date="2019" name="Int. J. Syst. Evol. Microbiol.">
        <title>The Global Catalogue of Microorganisms (GCM) 10K type strain sequencing project: providing services to taxonomists for standard genome sequencing and annotation.</title>
        <authorList>
            <consortium name="The Broad Institute Genomics Platform"/>
            <consortium name="The Broad Institute Genome Sequencing Center for Infectious Disease"/>
            <person name="Wu L."/>
            <person name="Ma J."/>
        </authorList>
    </citation>
    <scope>NUCLEOTIDE SEQUENCE [LARGE SCALE GENOMIC DNA]</scope>
    <source>
        <strain evidence="8">NBRC 106396</strain>
    </source>
</reference>
<dbReference type="GO" id="GO:0008782">
    <property type="term" value="F:adenosylhomocysteine nucleosidase activity"/>
    <property type="evidence" value="ECO:0007669"/>
    <property type="project" value="UniProtKB-EC"/>
</dbReference>
<dbReference type="SUPFAM" id="SSF53167">
    <property type="entry name" value="Purine and uridine phosphorylases"/>
    <property type="match status" value="1"/>
</dbReference>
<dbReference type="Gene3D" id="3.40.50.1580">
    <property type="entry name" value="Nucleoside phosphorylase domain"/>
    <property type="match status" value="1"/>
</dbReference>
<comment type="caution">
    <text evidence="7">The sequence shown here is derived from an EMBL/GenBank/DDBJ whole genome shotgun (WGS) entry which is preliminary data.</text>
</comment>
<dbReference type="Proteomes" id="UP001596549">
    <property type="component" value="Unassembled WGS sequence"/>
</dbReference>
<organism evidence="7 8">
    <name type="scientific">Fictibacillus iocasae</name>
    <dbReference type="NCBI Taxonomy" id="2715437"/>
    <lineage>
        <taxon>Bacteria</taxon>
        <taxon>Bacillati</taxon>
        <taxon>Bacillota</taxon>
        <taxon>Bacilli</taxon>
        <taxon>Bacillales</taxon>
        <taxon>Fictibacillaceae</taxon>
        <taxon>Fictibacillus</taxon>
    </lineage>
</organism>
<dbReference type="PANTHER" id="PTHR46832">
    <property type="entry name" value="5'-METHYLTHIOADENOSINE/S-ADENOSYLHOMOCYSTEINE NUCLEOSIDASE"/>
    <property type="match status" value="1"/>
</dbReference>
<dbReference type="PANTHER" id="PTHR46832:SF1">
    <property type="entry name" value="5'-METHYLTHIOADENOSINE_S-ADENOSYLHOMOCYSTEINE NUCLEOSIDASE"/>
    <property type="match status" value="1"/>
</dbReference>
<comment type="pathway">
    <text evidence="1">Amino-acid biosynthesis; L-methionine biosynthesis via salvage pathway; S-methyl-5-thio-alpha-D-ribose 1-phosphate from S-methyl-5'-thioadenosine (hydrolase route): step 1/2.</text>
</comment>
<feature type="domain" description="Nucleoside phosphorylase" evidence="6">
    <location>
        <begin position="3"/>
        <end position="231"/>
    </location>
</feature>
<keyword evidence="8" id="KW-1185">Reference proteome</keyword>
<name>A0ABW2NVP9_9BACL</name>
<dbReference type="RefSeq" id="WP_379751181.1">
    <property type="nucleotide sequence ID" value="NZ_JBHTCP010000051.1"/>
</dbReference>
<evidence type="ECO:0000313" key="8">
    <source>
        <dbReference type="Proteomes" id="UP001596549"/>
    </source>
</evidence>
<dbReference type="NCBIfam" id="NF004079">
    <property type="entry name" value="PRK05584.1"/>
    <property type="match status" value="1"/>
</dbReference>
<dbReference type="InterPro" id="IPR000845">
    <property type="entry name" value="Nucleoside_phosphorylase_d"/>
</dbReference>
<accession>A0ABW2NVP9</accession>
<keyword evidence="3" id="KW-0028">Amino-acid biosynthesis</keyword>
<evidence type="ECO:0000256" key="2">
    <source>
        <dbReference type="ARBA" id="ARBA00011974"/>
    </source>
</evidence>
<dbReference type="InterPro" id="IPR035994">
    <property type="entry name" value="Nucleoside_phosphorylase_sf"/>
</dbReference>
<evidence type="ECO:0000256" key="3">
    <source>
        <dbReference type="ARBA" id="ARBA00022605"/>
    </source>
</evidence>
<dbReference type="EMBL" id="JBHTCP010000051">
    <property type="protein sequence ID" value="MFC7373348.1"/>
    <property type="molecule type" value="Genomic_DNA"/>
</dbReference>
<keyword evidence="5" id="KW-0486">Methionine biosynthesis</keyword>
<keyword evidence="4 7" id="KW-0378">Hydrolase</keyword>
<gene>
    <name evidence="7" type="ORF">ACFQPF_17045</name>
</gene>
<evidence type="ECO:0000259" key="6">
    <source>
        <dbReference type="Pfam" id="PF01048"/>
    </source>
</evidence>
<evidence type="ECO:0000256" key="4">
    <source>
        <dbReference type="ARBA" id="ARBA00022801"/>
    </source>
</evidence>
<protein>
    <recommendedName>
        <fullName evidence="2">adenosylhomocysteine nucleosidase</fullName>
        <ecNumber evidence="2">3.2.2.9</ecNumber>
    </recommendedName>
</protein>
<evidence type="ECO:0000256" key="5">
    <source>
        <dbReference type="ARBA" id="ARBA00023167"/>
    </source>
</evidence>
<keyword evidence="7" id="KW-0326">Glycosidase</keyword>
<dbReference type="CDD" id="cd09008">
    <property type="entry name" value="MTAN"/>
    <property type="match status" value="1"/>
</dbReference>
<evidence type="ECO:0000256" key="1">
    <source>
        <dbReference type="ARBA" id="ARBA00004945"/>
    </source>
</evidence>
<evidence type="ECO:0000313" key="7">
    <source>
        <dbReference type="EMBL" id="MFC7373348.1"/>
    </source>
</evidence>
<dbReference type="InterPro" id="IPR010049">
    <property type="entry name" value="MTA_SAH_Nsdase"/>
</dbReference>
<proteinExistence type="predicted"/>
<dbReference type="Pfam" id="PF01048">
    <property type="entry name" value="PNP_UDP_1"/>
    <property type="match status" value="1"/>
</dbReference>
<sequence>MVRIGVIGAMDEEIAFMKEKIDVYGESTQAKIKFYEGTFENKEVVLCKSGVGKVNAAVTTQLLIDRFKVTHVVFTGVAGALHPALEVGDIVISTSLLQHDIDASALSPHFKQGTIPMFEHESEFTASNELVALAVAAAKQLEGPQVRKGKILSGDQFIADRSIVEKYRSLFDGDCIEMEGSAVAQACFLNDVPFVVIRSISDKANGEAPASFTEFTKLAAERSSFMAESIIKALQ</sequence>
<dbReference type="NCBIfam" id="TIGR01704">
    <property type="entry name" value="MTA_SAH-Nsdase"/>
    <property type="match status" value="1"/>
</dbReference>
<dbReference type="EC" id="3.2.2.9" evidence="2"/>